<sequence>MSEPVMCPACGWTGQSDSVAGTEAEPACPVCGAVLGALA</sequence>
<evidence type="ECO:0000313" key="2">
    <source>
        <dbReference type="Proteomes" id="UP000198518"/>
    </source>
</evidence>
<dbReference type="AlphaFoldDB" id="A0A1I0NBL5"/>
<proteinExistence type="predicted"/>
<name>A0A1I0NBL5_9EURY</name>
<dbReference type="EMBL" id="FOJA01000001">
    <property type="protein sequence ID" value="SEV98617.1"/>
    <property type="molecule type" value="Genomic_DNA"/>
</dbReference>
<gene>
    <name evidence="1" type="ORF">SAMN04487945_0748</name>
</gene>
<dbReference type="Proteomes" id="UP000198518">
    <property type="component" value="Unassembled WGS sequence"/>
</dbReference>
<accession>A0A1I0NBL5</accession>
<reference evidence="1 2" key="1">
    <citation type="submission" date="2016-10" db="EMBL/GenBank/DDBJ databases">
        <authorList>
            <person name="de Groot N.N."/>
        </authorList>
    </citation>
    <scope>NUCLEOTIDE SEQUENCE [LARGE SCALE GENOMIC DNA]</scope>
    <source>
        <strain evidence="1 2">CGMCC 1.5337</strain>
    </source>
</reference>
<evidence type="ECO:0008006" key="3">
    <source>
        <dbReference type="Google" id="ProtNLM"/>
    </source>
</evidence>
<dbReference type="STRING" id="355548.SAMN04487945_0748"/>
<evidence type="ECO:0000313" key="1">
    <source>
        <dbReference type="EMBL" id="SEV98617.1"/>
    </source>
</evidence>
<keyword evidence="2" id="KW-1185">Reference proteome</keyword>
<protein>
    <recommendedName>
        <fullName evidence="3">Small CPxCG-related zinc finger protein</fullName>
    </recommendedName>
</protein>
<organism evidence="1 2">
    <name type="scientific">Halobacterium jilantaiense</name>
    <dbReference type="NCBI Taxonomy" id="355548"/>
    <lineage>
        <taxon>Archaea</taxon>
        <taxon>Methanobacteriati</taxon>
        <taxon>Methanobacteriota</taxon>
        <taxon>Stenosarchaea group</taxon>
        <taxon>Halobacteria</taxon>
        <taxon>Halobacteriales</taxon>
        <taxon>Halobacteriaceae</taxon>
        <taxon>Halobacterium</taxon>
    </lineage>
</organism>